<dbReference type="Proteomes" id="UP000516369">
    <property type="component" value="Chromosome"/>
</dbReference>
<protein>
    <submittedName>
        <fullName evidence="1">Uncharacterized protein</fullName>
    </submittedName>
</protein>
<reference evidence="1 2" key="1">
    <citation type="submission" date="2020-05" db="EMBL/GenBank/DDBJ databases">
        <title>Complete closed genome sequence of Defluviicoccus vanus.</title>
        <authorList>
            <person name="Bessarab I."/>
            <person name="Arumugam K."/>
            <person name="Maszenan A.M."/>
            <person name="Seviour R.J."/>
            <person name="Williams R.B."/>
        </authorList>
    </citation>
    <scope>NUCLEOTIDE SEQUENCE [LARGE SCALE GENOMIC DNA]</scope>
    <source>
        <strain evidence="1 2">Ben 114</strain>
    </source>
</reference>
<evidence type="ECO:0000313" key="1">
    <source>
        <dbReference type="EMBL" id="QNT68847.1"/>
    </source>
</evidence>
<gene>
    <name evidence="1" type="ORF">HQ394_05115</name>
</gene>
<dbReference type="RefSeq" id="WP_190262358.1">
    <property type="nucleotide sequence ID" value="NZ_CP053923.1"/>
</dbReference>
<sequence>MPLKYLPNMPVRRNPTHPYLFSVAHPTFSSGQTKDKYRRIYFFFSEESDMNDSDFKPAWLKLFEPGNEFFLRWLTAAQRRDLEAQMMADYDAYVRKQFGEE</sequence>
<keyword evidence="2" id="KW-1185">Reference proteome</keyword>
<dbReference type="KEGG" id="dvn:HQ394_05115"/>
<accession>A0A7H1MZG1</accession>
<organism evidence="1 2">
    <name type="scientific">Defluviicoccus vanus</name>
    <dbReference type="NCBI Taxonomy" id="111831"/>
    <lineage>
        <taxon>Bacteria</taxon>
        <taxon>Pseudomonadati</taxon>
        <taxon>Pseudomonadota</taxon>
        <taxon>Alphaproteobacteria</taxon>
        <taxon>Rhodospirillales</taxon>
        <taxon>Rhodospirillaceae</taxon>
        <taxon>Defluviicoccus</taxon>
    </lineage>
</organism>
<dbReference type="EMBL" id="CP053923">
    <property type="protein sequence ID" value="QNT68847.1"/>
    <property type="molecule type" value="Genomic_DNA"/>
</dbReference>
<dbReference type="AlphaFoldDB" id="A0A7H1MZG1"/>
<proteinExistence type="predicted"/>
<evidence type="ECO:0000313" key="2">
    <source>
        <dbReference type="Proteomes" id="UP000516369"/>
    </source>
</evidence>
<name>A0A7H1MZG1_9PROT</name>